<comment type="caution">
    <text evidence="2">The sequence shown here is derived from an EMBL/GenBank/DDBJ whole genome shotgun (WGS) entry which is preliminary data.</text>
</comment>
<reference evidence="2" key="1">
    <citation type="submission" date="2020-12" db="EMBL/GenBank/DDBJ databases">
        <authorList>
            <person name="Iha C."/>
        </authorList>
    </citation>
    <scope>NUCLEOTIDE SEQUENCE</scope>
</reference>
<gene>
    <name evidence="2" type="ORF">OSTQU699_LOCUS7693</name>
</gene>
<dbReference type="OrthoDB" id="575113at2759"/>
<proteinExistence type="predicted"/>
<dbReference type="AlphaFoldDB" id="A0A8S1J4E0"/>
<sequence>MADTKHAPADRPPAVAPGGSRAEGANGDAGAAAETGPAGFWESLLSFRDFKNSLKLRKDYKLKEKLYMTAGGDYCFQTQRFDPVLQLTYKFNDKLRADITPHAVTLQRRCKLEYAGVCLNLTPNMKINFAKRDKKQSVKLGATVNSLRPIHVVVGVMAIGLLRGNALKTSKQMKIPKLSNVAADYSRAECQGRFGLQTNGVSGLGLHVSEVNLILRVGPPVE</sequence>
<protein>
    <submittedName>
        <fullName evidence="2">Uncharacterized protein</fullName>
    </submittedName>
</protein>
<evidence type="ECO:0000256" key="1">
    <source>
        <dbReference type="SAM" id="MobiDB-lite"/>
    </source>
</evidence>
<feature type="compositionally biased region" description="Low complexity" evidence="1">
    <location>
        <begin position="22"/>
        <end position="31"/>
    </location>
</feature>
<organism evidence="2 3">
    <name type="scientific">Ostreobium quekettii</name>
    <dbReference type="NCBI Taxonomy" id="121088"/>
    <lineage>
        <taxon>Eukaryota</taxon>
        <taxon>Viridiplantae</taxon>
        <taxon>Chlorophyta</taxon>
        <taxon>core chlorophytes</taxon>
        <taxon>Ulvophyceae</taxon>
        <taxon>TCBD clade</taxon>
        <taxon>Bryopsidales</taxon>
        <taxon>Ostreobineae</taxon>
        <taxon>Ostreobiaceae</taxon>
        <taxon>Ostreobium</taxon>
    </lineage>
</organism>
<keyword evidence="3" id="KW-1185">Reference proteome</keyword>
<dbReference type="Proteomes" id="UP000708148">
    <property type="component" value="Unassembled WGS sequence"/>
</dbReference>
<dbReference type="EMBL" id="CAJHUC010001793">
    <property type="protein sequence ID" value="CAD7702336.1"/>
    <property type="molecule type" value="Genomic_DNA"/>
</dbReference>
<name>A0A8S1J4E0_9CHLO</name>
<evidence type="ECO:0000313" key="2">
    <source>
        <dbReference type="EMBL" id="CAD7702336.1"/>
    </source>
</evidence>
<accession>A0A8S1J4E0</accession>
<feature type="region of interest" description="Disordered" evidence="1">
    <location>
        <begin position="1"/>
        <end position="31"/>
    </location>
</feature>
<evidence type="ECO:0000313" key="3">
    <source>
        <dbReference type="Proteomes" id="UP000708148"/>
    </source>
</evidence>